<feature type="region of interest" description="Disordered" evidence="5">
    <location>
        <begin position="234"/>
        <end position="259"/>
    </location>
</feature>
<name>A0A4U1ECL5_MONMO</name>
<evidence type="ECO:0000256" key="3">
    <source>
        <dbReference type="ARBA" id="ARBA00047045"/>
    </source>
</evidence>
<proteinExistence type="inferred from homology"/>
<comment type="subunit">
    <text evidence="3">Oligomer of 24 subunits. There are two types of subunits: L (light) chain and H (heavy) chain. The major chain can be light or heavy, depending on the species and tissue type. The functional molecule forms a roughly spherical shell with a diameter of 12 nm and contains a central cavity into which the insoluble mineral iron core is deposited. Interacts with NCOA4.</text>
</comment>
<dbReference type="AlphaFoldDB" id="A0A4U1ECL5"/>
<dbReference type="EMBL" id="RWIC01002684">
    <property type="protein sequence ID" value="TKC33583.1"/>
    <property type="molecule type" value="Genomic_DNA"/>
</dbReference>
<dbReference type="GO" id="GO:0006879">
    <property type="term" value="P:intracellular iron ion homeostasis"/>
    <property type="evidence" value="ECO:0007669"/>
    <property type="project" value="UniProtKB-KW"/>
</dbReference>
<feature type="domain" description="Ferritin-like diiron" evidence="6">
    <location>
        <begin position="182"/>
        <end position="287"/>
    </location>
</feature>
<evidence type="ECO:0000256" key="5">
    <source>
        <dbReference type="SAM" id="MobiDB-lite"/>
    </source>
</evidence>
<comment type="function">
    <text evidence="2">Stores iron in a soluble, non-toxic, readily available form. Important for iron homeostasis. Iron is taken up in the ferrous form and deposited as ferric hydroxides after oxidation. Also plays a role in delivery of iron to cells. Mediates iron uptake in capsule cells of the developing kidney. Delivery to lysosomes by the cargo receptor NCOA4 for autophagic degradation and release or iron.</text>
</comment>
<dbReference type="InterPro" id="IPR009040">
    <property type="entry name" value="Ferritin-like_diiron"/>
</dbReference>
<dbReference type="GO" id="GO:0008199">
    <property type="term" value="F:ferric iron binding"/>
    <property type="evidence" value="ECO:0007669"/>
    <property type="project" value="InterPro"/>
</dbReference>
<dbReference type="PANTHER" id="PTHR11431:SF47">
    <property type="entry name" value="FERRITIN LIGHT CHAIN"/>
    <property type="match status" value="1"/>
</dbReference>
<dbReference type="InterPro" id="IPR012347">
    <property type="entry name" value="Ferritin-like"/>
</dbReference>
<dbReference type="GO" id="GO:0006826">
    <property type="term" value="P:iron ion transport"/>
    <property type="evidence" value="ECO:0007669"/>
    <property type="project" value="InterPro"/>
</dbReference>
<sequence length="287" mass="31859">SQSSEPTTELSSATRTSQHHFLSLAPYSQSTMSSQIRHNYSTEVEVTAHGPGNLHLQAFTTYLSLGSYFHRDDVALESVGHFFHELAEDGAAPLLDVQKPPQDQWGKTQDSVEAALQTPRSYLDRTGPGTPFAPASDQAPTFFQSQPSEPTTELSSATRTSQHHFLSLAPYSQSTMSSQIRHNYSTEVEVTVHGPGNLHLQAFNTYLSLGSYFHRDDVALESVGHFFHELAEEKREGAQPSLENAKPAGRPPSWTCRSRPKMNAPLCDFPESRDLAEQLKLTEKMRT</sequence>
<feature type="compositionally biased region" description="Polar residues" evidence="5">
    <location>
        <begin position="138"/>
        <end position="160"/>
    </location>
</feature>
<dbReference type="PROSITE" id="PS50905">
    <property type="entry name" value="FERRITIN_LIKE"/>
    <property type="match status" value="1"/>
</dbReference>
<evidence type="ECO:0000256" key="4">
    <source>
        <dbReference type="RuleBase" id="RU361145"/>
    </source>
</evidence>
<keyword evidence="4" id="KW-0408">Iron</keyword>
<dbReference type="SUPFAM" id="SSF47240">
    <property type="entry name" value="Ferritin-like"/>
    <property type="match status" value="2"/>
</dbReference>
<evidence type="ECO:0000313" key="8">
    <source>
        <dbReference type="Proteomes" id="UP000308365"/>
    </source>
</evidence>
<evidence type="ECO:0000256" key="2">
    <source>
        <dbReference type="ARBA" id="ARBA00045578"/>
    </source>
</evidence>
<evidence type="ECO:0000313" key="7">
    <source>
        <dbReference type="EMBL" id="TKC33583.1"/>
    </source>
</evidence>
<keyword evidence="4" id="KW-0409">Iron storage</keyword>
<accession>A0A4U1ECL5</accession>
<dbReference type="GO" id="GO:0044754">
    <property type="term" value="C:autolysosome"/>
    <property type="evidence" value="ECO:0007669"/>
    <property type="project" value="UniProtKB-SubCell"/>
</dbReference>
<comment type="subcellular location">
    <subcellularLocation>
        <location evidence="1">Autolysosome</location>
    </subcellularLocation>
</comment>
<organism evidence="7 8">
    <name type="scientific">Monodon monoceros</name>
    <name type="common">Narwhal</name>
    <name type="synonym">Ceratodon monodon</name>
    <dbReference type="NCBI Taxonomy" id="40151"/>
    <lineage>
        <taxon>Eukaryota</taxon>
        <taxon>Metazoa</taxon>
        <taxon>Chordata</taxon>
        <taxon>Craniata</taxon>
        <taxon>Vertebrata</taxon>
        <taxon>Euteleostomi</taxon>
        <taxon>Mammalia</taxon>
        <taxon>Eutheria</taxon>
        <taxon>Laurasiatheria</taxon>
        <taxon>Artiodactyla</taxon>
        <taxon>Whippomorpha</taxon>
        <taxon>Cetacea</taxon>
        <taxon>Odontoceti</taxon>
        <taxon>Monodontidae</taxon>
        <taxon>Monodon</taxon>
    </lineage>
</organism>
<protein>
    <recommendedName>
        <fullName evidence="4">Ferritin</fullName>
    </recommendedName>
</protein>
<evidence type="ECO:0000256" key="1">
    <source>
        <dbReference type="ARBA" id="ARBA00044942"/>
    </source>
</evidence>
<feature type="non-terminal residue" evidence="7">
    <location>
        <position position="287"/>
    </location>
</feature>
<dbReference type="GO" id="GO:0008198">
    <property type="term" value="F:ferrous iron binding"/>
    <property type="evidence" value="ECO:0007669"/>
    <property type="project" value="TreeGrafter"/>
</dbReference>
<dbReference type="Gene3D" id="1.20.1260.10">
    <property type="match status" value="2"/>
</dbReference>
<comment type="caution">
    <text evidence="7">The sequence shown here is derived from an EMBL/GenBank/DDBJ whole genome shotgun (WGS) entry which is preliminary data.</text>
</comment>
<reference evidence="8" key="1">
    <citation type="journal article" date="2019" name="IScience">
        <title>Narwhal Genome Reveals Long-Term Low Genetic Diversity despite Current Large Abundance Size.</title>
        <authorList>
            <person name="Westbury M.V."/>
            <person name="Petersen B."/>
            <person name="Garde E."/>
            <person name="Heide-Jorgensen M.P."/>
            <person name="Lorenzen E.D."/>
        </authorList>
    </citation>
    <scope>NUCLEOTIDE SEQUENCE [LARGE SCALE GENOMIC DNA]</scope>
</reference>
<feature type="region of interest" description="Disordered" evidence="5">
    <location>
        <begin position="126"/>
        <end position="160"/>
    </location>
</feature>
<dbReference type="InterPro" id="IPR001519">
    <property type="entry name" value="Ferritin"/>
</dbReference>
<feature type="non-terminal residue" evidence="7">
    <location>
        <position position="1"/>
    </location>
</feature>
<dbReference type="PANTHER" id="PTHR11431">
    <property type="entry name" value="FERRITIN"/>
    <property type="match status" value="1"/>
</dbReference>
<comment type="similarity">
    <text evidence="4">Belongs to the ferritin family.</text>
</comment>
<keyword evidence="4" id="KW-0479">Metal-binding</keyword>
<dbReference type="InterPro" id="IPR009078">
    <property type="entry name" value="Ferritin-like_SF"/>
</dbReference>
<gene>
    <name evidence="7" type="ORF">EI555_021298</name>
</gene>
<evidence type="ECO:0000259" key="6">
    <source>
        <dbReference type="PROSITE" id="PS50905"/>
    </source>
</evidence>
<dbReference type="Proteomes" id="UP000308365">
    <property type="component" value="Unassembled WGS sequence"/>
</dbReference>